<dbReference type="PANTHER" id="PTHR46558:SF11">
    <property type="entry name" value="HTH-TYPE TRANSCRIPTIONAL REGULATOR XRE"/>
    <property type="match status" value="1"/>
</dbReference>
<feature type="transmembrane region" description="Helical" evidence="2">
    <location>
        <begin position="252"/>
        <end position="272"/>
    </location>
</feature>
<dbReference type="PANTHER" id="PTHR46558">
    <property type="entry name" value="TRACRIPTIONAL REGULATORY PROTEIN-RELATED-RELATED"/>
    <property type="match status" value="1"/>
</dbReference>
<dbReference type="EMBL" id="CP040058">
    <property type="protein sequence ID" value="QCP35400.1"/>
    <property type="molecule type" value="Genomic_DNA"/>
</dbReference>
<dbReference type="SMART" id="SM00530">
    <property type="entry name" value="HTH_XRE"/>
    <property type="match status" value="1"/>
</dbReference>
<keyword evidence="1" id="KW-0238">DNA-binding</keyword>
<protein>
    <recommendedName>
        <fullName evidence="3">HTH cro/C1-type domain-containing protein</fullName>
    </recommendedName>
</protein>
<dbReference type="Proteomes" id="UP000298653">
    <property type="component" value="Chromosome"/>
</dbReference>
<keyword evidence="2" id="KW-1133">Transmembrane helix</keyword>
<accession>A0A4V1EGA5</accession>
<feature type="domain" description="HTH cro/C1-type" evidence="3">
    <location>
        <begin position="10"/>
        <end position="64"/>
    </location>
</feature>
<feature type="transmembrane region" description="Helical" evidence="2">
    <location>
        <begin position="162"/>
        <end position="180"/>
    </location>
</feature>
<dbReference type="RefSeq" id="WP_137328784.1">
    <property type="nucleotide sequence ID" value="NZ_CP040058.1"/>
</dbReference>
<keyword evidence="5" id="KW-1185">Reference proteome</keyword>
<keyword evidence="2" id="KW-0812">Transmembrane</keyword>
<proteinExistence type="predicted"/>
<feature type="transmembrane region" description="Helical" evidence="2">
    <location>
        <begin position="186"/>
        <end position="207"/>
    </location>
</feature>
<dbReference type="Pfam" id="PF01381">
    <property type="entry name" value="HTH_3"/>
    <property type="match status" value="1"/>
</dbReference>
<organism evidence="4 5">
    <name type="scientific">Anaerostipes rhamnosivorans</name>
    <dbReference type="NCBI Taxonomy" id="1229621"/>
    <lineage>
        <taxon>Bacteria</taxon>
        <taxon>Bacillati</taxon>
        <taxon>Bacillota</taxon>
        <taxon>Clostridia</taxon>
        <taxon>Lachnospirales</taxon>
        <taxon>Lachnospiraceae</taxon>
        <taxon>Anaerostipes</taxon>
    </lineage>
</organism>
<reference evidence="4 5" key="1">
    <citation type="submission" date="2019-05" db="EMBL/GenBank/DDBJ databases">
        <title>Complete genome sequencing of Anaerostipes rhamnosivorans.</title>
        <authorList>
            <person name="Bui T.P.N."/>
            <person name="de Vos W.M."/>
        </authorList>
    </citation>
    <scope>NUCLEOTIDE SEQUENCE [LARGE SCALE GENOMIC DNA]</scope>
    <source>
        <strain evidence="4 5">1y2</strain>
    </source>
</reference>
<dbReference type="GO" id="GO:0003677">
    <property type="term" value="F:DNA binding"/>
    <property type="evidence" value="ECO:0007669"/>
    <property type="project" value="UniProtKB-KW"/>
</dbReference>
<name>A0A4V1EGA5_9FIRM</name>
<evidence type="ECO:0000256" key="1">
    <source>
        <dbReference type="ARBA" id="ARBA00023125"/>
    </source>
</evidence>
<gene>
    <name evidence="4" type="ORF">AR1Y2_1946</name>
</gene>
<dbReference type="InterPro" id="IPR001387">
    <property type="entry name" value="Cro/C1-type_HTH"/>
</dbReference>
<evidence type="ECO:0000313" key="4">
    <source>
        <dbReference type="EMBL" id="QCP35400.1"/>
    </source>
</evidence>
<dbReference type="SUPFAM" id="SSF47413">
    <property type="entry name" value="lambda repressor-like DNA-binding domains"/>
    <property type="match status" value="1"/>
</dbReference>
<feature type="transmembrane region" description="Helical" evidence="2">
    <location>
        <begin position="214"/>
        <end position="232"/>
    </location>
</feature>
<evidence type="ECO:0000256" key="2">
    <source>
        <dbReference type="SAM" id="Phobius"/>
    </source>
</evidence>
<dbReference type="PROSITE" id="PS50943">
    <property type="entry name" value="HTH_CROC1"/>
    <property type="match status" value="1"/>
</dbReference>
<dbReference type="AlphaFoldDB" id="A0A4V1EGA5"/>
<evidence type="ECO:0000313" key="5">
    <source>
        <dbReference type="Proteomes" id="UP000298653"/>
    </source>
</evidence>
<evidence type="ECO:0000259" key="3">
    <source>
        <dbReference type="PROSITE" id="PS50943"/>
    </source>
</evidence>
<keyword evidence="2" id="KW-0472">Membrane</keyword>
<dbReference type="KEGG" id="arf:AR1Y2_1946"/>
<dbReference type="Gene3D" id="1.10.260.40">
    <property type="entry name" value="lambda repressor-like DNA-binding domains"/>
    <property type="match status" value="1"/>
</dbReference>
<sequence>MKEQKIGTFIQQLRKENNLTQKELGEQLNITDKAISKWERGLSCPDISLIIPLARILGVSASELLNGCKDSEPPSKKTETIIEEALEYSDRTSKNRLEKIKMGVLIFCSVTFLLTVFICFICDFYITGRLTWSLVVTASLVFSWLLLLPLLKAKQGCIKMTLYVLSVTIFIYLFVLGQILNLPLVYTLGSAVSGVSLAGIWCMYFLFYQLKHRLWGAFGGLFLLAIAVSLTINHLTSYFLKDYTSDMISDAVNVISLVILSMICFAVDRYVAKKRY</sequence>
<dbReference type="CDD" id="cd00093">
    <property type="entry name" value="HTH_XRE"/>
    <property type="match status" value="1"/>
</dbReference>
<dbReference type="OrthoDB" id="9813152at2"/>
<feature type="transmembrane region" description="Helical" evidence="2">
    <location>
        <begin position="104"/>
        <end position="126"/>
    </location>
</feature>
<dbReference type="InterPro" id="IPR010982">
    <property type="entry name" value="Lambda_DNA-bd_dom_sf"/>
</dbReference>
<feature type="transmembrane region" description="Helical" evidence="2">
    <location>
        <begin position="132"/>
        <end position="150"/>
    </location>
</feature>